<dbReference type="GO" id="GO:0033612">
    <property type="term" value="F:receptor serine/threonine kinase binding"/>
    <property type="evidence" value="ECO:0007669"/>
    <property type="project" value="InterPro"/>
</dbReference>
<dbReference type="AlphaFoldDB" id="A0AAV5I918"/>
<keyword evidence="4" id="KW-1185">Reference proteome</keyword>
<evidence type="ECO:0000313" key="3">
    <source>
        <dbReference type="EMBL" id="GKU94116.1"/>
    </source>
</evidence>
<sequence length="91" mass="9951">MAASRRALNRFSSFMLLLMVVFMPIVHTSRTGFPGGRRAVAEQRVTVAQELERNLSMEGSFGNGGANFSVEQREVPTGPDPLHHNNNPTGP</sequence>
<dbReference type="InterPro" id="IPR044962">
    <property type="entry name" value="CLV3/ESR"/>
</dbReference>
<accession>A0AAV5I918</accession>
<proteinExistence type="predicted"/>
<evidence type="ECO:0000256" key="2">
    <source>
        <dbReference type="SAM" id="SignalP"/>
    </source>
</evidence>
<feature type="chain" id="PRO_5043327333" evidence="2">
    <location>
        <begin position="29"/>
        <end position="91"/>
    </location>
</feature>
<dbReference type="Proteomes" id="UP001054252">
    <property type="component" value="Unassembled WGS sequence"/>
</dbReference>
<feature type="signal peptide" evidence="2">
    <location>
        <begin position="1"/>
        <end position="28"/>
    </location>
</feature>
<evidence type="ECO:0000256" key="1">
    <source>
        <dbReference type="SAM" id="MobiDB-lite"/>
    </source>
</evidence>
<evidence type="ECO:0000313" key="4">
    <source>
        <dbReference type="Proteomes" id="UP001054252"/>
    </source>
</evidence>
<reference evidence="3 4" key="1">
    <citation type="journal article" date="2021" name="Commun. Biol.">
        <title>The genome of Shorea leprosula (Dipterocarpaceae) highlights the ecological relevance of drought in aseasonal tropical rainforests.</title>
        <authorList>
            <person name="Ng K.K.S."/>
            <person name="Kobayashi M.J."/>
            <person name="Fawcett J.A."/>
            <person name="Hatakeyama M."/>
            <person name="Paape T."/>
            <person name="Ng C.H."/>
            <person name="Ang C.C."/>
            <person name="Tnah L.H."/>
            <person name="Lee C.T."/>
            <person name="Nishiyama T."/>
            <person name="Sese J."/>
            <person name="O'Brien M.J."/>
            <person name="Copetti D."/>
            <person name="Mohd Noor M.I."/>
            <person name="Ong R.C."/>
            <person name="Putra M."/>
            <person name="Sireger I.Z."/>
            <person name="Indrioko S."/>
            <person name="Kosugi Y."/>
            <person name="Izuno A."/>
            <person name="Isagi Y."/>
            <person name="Lee S.L."/>
            <person name="Shimizu K.K."/>
        </authorList>
    </citation>
    <scope>NUCLEOTIDE SEQUENCE [LARGE SCALE GENOMIC DNA]</scope>
    <source>
        <strain evidence="3">214</strain>
    </source>
</reference>
<keyword evidence="2" id="KW-0732">Signal</keyword>
<name>A0AAV5I918_9ROSI</name>
<comment type="caution">
    <text evidence="3">The sequence shown here is derived from an EMBL/GenBank/DDBJ whole genome shotgun (WGS) entry which is preliminary data.</text>
</comment>
<feature type="region of interest" description="Disordered" evidence="1">
    <location>
        <begin position="56"/>
        <end position="91"/>
    </location>
</feature>
<dbReference type="EMBL" id="BPVZ01000007">
    <property type="protein sequence ID" value="GKU94116.1"/>
    <property type="molecule type" value="Genomic_DNA"/>
</dbReference>
<dbReference type="PANTHER" id="PTHR36349">
    <property type="entry name" value="PROTEIN CLAVATA 3"/>
    <property type="match status" value="1"/>
</dbReference>
<dbReference type="PANTHER" id="PTHR36349:SF1">
    <property type="entry name" value="CLAVATA3_ESR (CLE) GENE FAMILY MEMBER"/>
    <property type="match status" value="1"/>
</dbReference>
<protein>
    <submittedName>
        <fullName evidence="3">Uncharacterized protein</fullName>
    </submittedName>
</protein>
<organism evidence="3 4">
    <name type="scientific">Rubroshorea leprosula</name>
    <dbReference type="NCBI Taxonomy" id="152421"/>
    <lineage>
        <taxon>Eukaryota</taxon>
        <taxon>Viridiplantae</taxon>
        <taxon>Streptophyta</taxon>
        <taxon>Embryophyta</taxon>
        <taxon>Tracheophyta</taxon>
        <taxon>Spermatophyta</taxon>
        <taxon>Magnoliopsida</taxon>
        <taxon>eudicotyledons</taxon>
        <taxon>Gunneridae</taxon>
        <taxon>Pentapetalae</taxon>
        <taxon>rosids</taxon>
        <taxon>malvids</taxon>
        <taxon>Malvales</taxon>
        <taxon>Dipterocarpaceae</taxon>
        <taxon>Rubroshorea</taxon>
    </lineage>
</organism>
<gene>
    <name evidence="3" type="ORF">SLEP1_g7646</name>
</gene>